<organism evidence="2 3">
    <name type="scientific">Ditylenchus destructor</name>
    <dbReference type="NCBI Taxonomy" id="166010"/>
    <lineage>
        <taxon>Eukaryota</taxon>
        <taxon>Metazoa</taxon>
        <taxon>Ecdysozoa</taxon>
        <taxon>Nematoda</taxon>
        <taxon>Chromadorea</taxon>
        <taxon>Rhabditida</taxon>
        <taxon>Tylenchina</taxon>
        <taxon>Tylenchomorpha</taxon>
        <taxon>Sphaerularioidea</taxon>
        <taxon>Anguinidae</taxon>
        <taxon>Anguininae</taxon>
        <taxon>Ditylenchus</taxon>
    </lineage>
</organism>
<dbReference type="AlphaFoldDB" id="A0AAD4NIQ6"/>
<feature type="region of interest" description="Disordered" evidence="1">
    <location>
        <begin position="86"/>
        <end position="105"/>
    </location>
</feature>
<keyword evidence="3" id="KW-1185">Reference proteome</keyword>
<gene>
    <name evidence="2" type="ORF">DdX_01153</name>
</gene>
<accession>A0AAD4NIQ6</accession>
<dbReference type="Proteomes" id="UP001201812">
    <property type="component" value="Unassembled WGS sequence"/>
</dbReference>
<sequence>MAAPTVPKKLATENGSARLKYGQINPELYQRFPVLQRINFISNKSICENLSPDISNLSSVAKHMANKKELVANSNGWALVDANPNVPSSSETRAPVQNHRSQPNKTKHVEFRSGLRVIVQRWSEEAAYFDAISNEPPSGYTTTNSRYALKKFVKRGLIEIVESLSRCSQNEESGIWKCTKVVKAPQIQKTPAHFSADSFDRDQAEAQCALKILKGLYSNDVIKEATVEFHRRRKALADPGKDLSIKLQAYLNCSPEAFANKLDEIATHSEYFIEP</sequence>
<reference evidence="2" key="1">
    <citation type="submission" date="2022-01" db="EMBL/GenBank/DDBJ databases">
        <title>Genome Sequence Resource for Two Populations of Ditylenchus destructor, the Migratory Endoparasitic Phytonematode.</title>
        <authorList>
            <person name="Zhang H."/>
            <person name="Lin R."/>
            <person name="Xie B."/>
        </authorList>
    </citation>
    <scope>NUCLEOTIDE SEQUENCE</scope>
    <source>
        <strain evidence="2">BazhouSP</strain>
    </source>
</reference>
<evidence type="ECO:0000256" key="1">
    <source>
        <dbReference type="SAM" id="MobiDB-lite"/>
    </source>
</evidence>
<protein>
    <submittedName>
        <fullName evidence="2">Uncharacterized protein</fullName>
    </submittedName>
</protein>
<evidence type="ECO:0000313" key="3">
    <source>
        <dbReference type="Proteomes" id="UP001201812"/>
    </source>
</evidence>
<comment type="caution">
    <text evidence="2">The sequence shown here is derived from an EMBL/GenBank/DDBJ whole genome shotgun (WGS) entry which is preliminary data.</text>
</comment>
<proteinExistence type="predicted"/>
<dbReference type="EMBL" id="JAKKPZ010000001">
    <property type="protein sequence ID" value="KAI1728941.1"/>
    <property type="molecule type" value="Genomic_DNA"/>
</dbReference>
<name>A0AAD4NIQ6_9BILA</name>
<evidence type="ECO:0000313" key="2">
    <source>
        <dbReference type="EMBL" id="KAI1728941.1"/>
    </source>
</evidence>